<evidence type="ECO:0000259" key="3">
    <source>
        <dbReference type="PROSITE" id="PS51746"/>
    </source>
</evidence>
<dbReference type="Pfam" id="PF13672">
    <property type="entry name" value="PP2C_2"/>
    <property type="match status" value="1"/>
</dbReference>
<dbReference type="PROSITE" id="PS51746">
    <property type="entry name" value="PPM_2"/>
    <property type="match status" value="1"/>
</dbReference>
<dbReference type="eggNOG" id="COG0631">
    <property type="taxonomic scope" value="Bacteria"/>
</dbReference>
<dbReference type="EC" id="3.1.3.16" evidence="4"/>
<dbReference type="InterPro" id="IPR015655">
    <property type="entry name" value="PP2C"/>
</dbReference>
<dbReference type="OrthoDB" id="9801841at2"/>
<keyword evidence="5" id="KW-1185">Reference proteome</keyword>
<feature type="transmembrane region" description="Helical" evidence="2">
    <location>
        <begin position="386"/>
        <end position="407"/>
    </location>
</feature>
<feature type="compositionally biased region" description="Low complexity" evidence="1">
    <location>
        <begin position="505"/>
        <end position="517"/>
    </location>
</feature>
<dbReference type="SUPFAM" id="SSF81606">
    <property type="entry name" value="PP2C-like"/>
    <property type="match status" value="1"/>
</dbReference>
<organism evidence="4 5">
    <name type="scientific">Microlunatus phosphovorus (strain ATCC 700054 / DSM 10555 / JCM 9379 / NBRC 101784 / NCIMB 13414 / VKM Ac-1990 / NM-1)</name>
    <dbReference type="NCBI Taxonomy" id="1032480"/>
    <lineage>
        <taxon>Bacteria</taxon>
        <taxon>Bacillati</taxon>
        <taxon>Actinomycetota</taxon>
        <taxon>Actinomycetes</taxon>
        <taxon>Propionibacteriales</taxon>
        <taxon>Propionibacteriaceae</taxon>
        <taxon>Microlunatus</taxon>
    </lineage>
</organism>
<evidence type="ECO:0000313" key="4">
    <source>
        <dbReference type="EMBL" id="BAK38297.1"/>
    </source>
</evidence>
<dbReference type="InterPro" id="IPR001932">
    <property type="entry name" value="PPM-type_phosphatase-like_dom"/>
</dbReference>
<keyword evidence="4" id="KW-0378">Hydrolase</keyword>
<dbReference type="Gene3D" id="3.60.40.10">
    <property type="entry name" value="PPM-type phosphatase domain"/>
    <property type="match status" value="1"/>
</dbReference>
<sequence length="546" mass="56283">MTLHLRVVAQSVVGLVRKNNQDSGYASPQLLVVADGMGGAAAGDLASAVAIGVIKDLDTPELLAPEQPAPDEPAAATVPAEPVEIETSQEVEQTIIVPLGEQTAEQPATLVQGAVGRNPLLGRLETAIGEANERIADQVAADYTLEGMGTTVTGAIFDGNQLALAHIGDSRAYLLRDGLLEQLSHDHSWVQSLVDDGKITPEEAAYHPHRSLLLKVLNGQPANDPDLTSVPLQAGDRVLFCSDGLSGMVDDHEIAALMAVPDLDQAVTELVEAALAGGGIDNITVVLAEAVAGPAPVENGATENGATETALILGAAAEREIPAAPRRTHFEEGALGVPGAGQDDDLDPGRRSAGPATAARTAVDPQTDDESRYAPRAPAKRRGLRTLLIGLAVLLVTAAGLGAGYAWTRTQYFVGADNTQVAIFQGLPDGIPGLSLSQVYEVQDLPVASLPPYYQAQVISGIEVADLDAARATVEQLKREAARCARPPLSPTPGPTGSPKPIPTPNGSTGSTSPSPTVIGPRVPSASPTSPTPSETTSTPATPQDC</sequence>
<dbReference type="KEGG" id="mph:MLP_52830"/>
<dbReference type="InterPro" id="IPR036457">
    <property type="entry name" value="PPM-type-like_dom_sf"/>
</dbReference>
<dbReference type="AlphaFoldDB" id="F5XIQ9"/>
<dbReference type="SMART" id="SM00331">
    <property type="entry name" value="PP2C_SIG"/>
    <property type="match status" value="1"/>
</dbReference>
<accession>F5XIQ9</accession>
<feature type="region of interest" description="Disordered" evidence="1">
    <location>
        <begin position="330"/>
        <end position="377"/>
    </location>
</feature>
<dbReference type="RefSeq" id="WP_013866109.1">
    <property type="nucleotide sequence ID" value="NC_015635.1"/>
</dbReference>
<feature type="region of interest" description="Disordered" evidence="1">
    <location>
        <begin position="478"/>
        <end position="546"/>
    </location>
</feature>
<protein>
    <submittedName>
        <fullName evidence="4">Serine/threonine protein phosphatase PstP</fullName>
        <ecNumber evidence="4">3.1.3.16</ecNumber>
    </submittedName>
</protein>
<dbReference type="STRING" id="1032480.MLP_52830"/>
<dbReference type="CDD" id="cd00143">
    <property type="entry name" value="PP2Cc"/>
    <property type="match status" value="1"/>
</dbReference>
<dbReference type="EMBL" id="AP012204">
    <property type="protein sequence ID" value="BAK38297.1"/>
    <property type="molecule type" value="Genomic_DNA"/>
</dbReference>
<evidence type="ECO:0000313" key="5">
    <source>
        <dbReference type="Proteomes" id="UP000007947"/>
    </source>
</evidence>
<keyword evidence="2" id="KW-1133">Transmembrane helix</keyword>
<dbReference type="SMART" id="SM00332">
    <property type="entry name" value="PP2Cc"/>
    <property type="match status" value="1"/>
</dbReference>
<dbReference type="GO" id="GO:0004722">
    <property type="term" value="F:protein serine/threonine phosphatase activity"/>
    <property type="evidence" value="ECO:0007669"/>
    <property type="project" value="UniProtKB-EC"/>
</dbReference>
<evidence type="ECO:0000256" key="2">
    <source>
        <dbReference type="SAM" id="Phobius"/>
    </source>
</evidence>
<feature type="domain" description="PPM-type phosphatase" evidence="3">
    <location>
        <begin position="6"/>
        <end position="290"/>
    </location>
</feature>
<dbReference type="PANTHER" id="PTHR13832:SF827">
    <property type="entry name" value="PROTEIN PHOSPHATASE 1L"/>
    <property type="match status" value="1"/>
</dbReference>
<proteinExistence type="predicted"/>
<reference evidence="4 5" key="1">
    <citation type="submission" date="2011-05" db="EMBL/GenBank/DDBJ databases">
        <title>Whole genome sequence of Microlunatus phosphovorus NM-1.</title>
        <authorList>
            <person name="Hosoyama A."/>
            <person name="Sasaki K."/>
            <person name="Harada T."/>
            <person name="Igarashi R."/>
            <person name="Kawakoshi A."/>
            <person name="Sasagawa M."/>
            <person name="Fukada J."/>
            <person name="Nakamura S."/>
            <person name="Katano Y."/>
            <person name="Hanada S."/>
            <person name="Kamagata Y."/>
            <person name="Nakamura N."/>
            <person name="Yamazaki S."/>
            <person name="Fujita N."/>
        </authorList>
    </citation>
    <scope>NUCLEOTIDE SEQUENCE [LARGE SCALE GENOMIC DNA]</scope>
    <source>
        <strain evidence="5">ATCC 700054 / DSM 10555 / JCM 9379 / NBRC 101784 / NCIMB 13414 / VKM Ac-1990 / NM-1</strain>
    </source>
</reference>
<keyword evidence="2" id="KW-0812">Transmembrane</keyword>
<evidence type="ECO:0000256" key="1">
    <source>
        <dbReference type="SAM" id="MobiDB-lite"/>
    </source>
</evidence>
<dbReference type="PANTHER" id="PTHR13832">
    <property type="entry name" value="PROTEIN PHOSPHATASE 2C"/>
    <property type="match status" value="1"/>
</dbReference>
<feature type="compositionally biased region" description="Low complexity" evidence="1">
    <location>
        <begin position="524"/>
        <end position="546"/>
    </location>
</feature>
<gene>
    <name evidence="4" type="primary">pstP</name>
    <name evidence="4" type="synonym">ppp</name>
    <name evidence="4" type="ordered locus">MLP_52830</name>
</gene>
<dbReference type="Proteomes" id="UP000007947">
    <property type="component" value="Chromosome"/>
</dbReference>
<feature type="compositionally biased region" description="Pro residues" evidence="1">
    <location>
        <begin position="488"/>
        <end position="504"/>
    </location>
</feature>
<name>F5XIQ9_MICPN</name>
<keyword evidence="2" id="KW-0472">Membrane</keyword>
<dbReference type="HOGENOM" id="CLU_025431_1_1_11"/>